<feature type="region of interest" description="Disordered" evidence="1">
    <location>
        <begin position="137"/>
        <end position="166"/>
    </location>
</feature>
<dbReference type="EMBL" id="VXIS01000074">
    <property type="protein sequence ID" value="KAA8908000.1"/>
    <property type="molecule type" value="Genomic_DNA"/>
</dbReference>
<evidence type="ECO:0000256" key="1">
    <source>
        <dbReference type="SAM" id="MobiDB-lite"/>
    </source>
</evidence>
<proteinExistence type="predicted"/>
<protein>
    <submittedName>
        <fullName evidence="2">Uncharacterized protein</fullName>
    </submittedName>
</protein>
<feature type="region of interest" description="Disordered" evidence="1">
    <location>
        <begin position="91"/>
        <end position="125"/>
    </location>
</feature>
<feature type="compositionally biased region" description="Basic and acidic residues" evidence="1">
    <location>
        <begin position="53"/>
        <end position="73"/>
    </location>
</feature>
<feature type="region of interest" description="Disordered" evidence="1">
    <location>
        <begin position="49"/>
        <end position="73"/>
    </location>
</feature>
<gene>
    <name evidence="2" type="ORF">FN846DRAFT_889709</name>
</gene>
<sequence>MNFAVKKFHTPHTHTIPAAITEIPANNSESVETFPYGSQIQAWALQRSARTLDSSRHPEEREHNNEQPDQREVHQARHAVEQELLHVPAIYTFPGKPDDDANDDDDEPAPSLDAQDGDNHEDGHPAVDAEQFTVQKAAGEGPTPEDSPRATTNTSQPEPMNSKKTLIRHSGTGCFCATHTHQEPFSAVRWIAECSGRSDTLSLPETQTTLIIPRSTTLVSLVSRLAEYFHNLGSGYTSDGHEPARDELAELKRRQSE</sequence>
<dbReference type="AlphaFoldDB" id="A0A5J5EYF4"/>
<reference evidence="2 3" key="1">
    <citation type="submission" date="2019-09" db="EMBL/GenBank/DDBJ databases">
        <title>Draft genome of the ectomycorrhizal ascomycete Sphaerosporella brunnea.</title>
        <authorList>
            <consortium name="DOE Joint Genome Institute"/>
            <person name="Benucci G.M."/>
            <person name="Marozzi G."/>
            <person name="Antonielli L."/>
            <person name="Sanchez S."/>
            <person name="Marco P."/>
            <person name="Wang X."/>
            <person name="Falini L.B."/>
            <person name="Barry K."/>
            <person name="Haridas S."/>
            <person name="Lipzen A."/>
            <person name="Labutti K."/>
            <person name="Grigoriev I.V."/>
            <person name="Murat C."/>
            <person name="Martin F."/>
            <person name="Albertini E."/>
            <person name="Donnini D."/>
            <person name="Bonito G."/>
        </authorList>
    </citation>
    <scope>NUCLEOTIDE SEQUENCE [LARGE SCALE GENOMIC DNA]</scope>
    <source>
        <strain evidence="2 3">Sb_GMNB300</strain>
    </source>
</reference>
<feature type="compositionally biased region" description="Polar residues" evidence="1">
    <location>
        <begin position="149"/>
        <end position="164"/>
    </location>
</feature>
<evidence type="ECO:0000313" key="3">
    <source>
        <dbReference type="Proteomes" id="UP000326924"/>
    </source>
</evidence>
<name>A0A5J5EYF4_9PEZI</name>
<evidence type="ECO:0000313" key="2">
    <source>
        <dbReference type="EMBL" id="KAA8908000.1"/>
    </source>
</evidence>
<dbReference type="InParanoid" id="A0A5J5EYF4"/>
<comment type="caution">
    <text evidence="2">The sequence shown here is derived from an EMBL/GenBank/DDBJ whole genome shotgun (WGS) entry which is preliminary data.</text>
</comment>
<keyword evidence="3" id="KW-1185">Reference proteome</keyword>
<organism evidence="2 3">
    <name type="scientific">Sphaerosporella brunnea</name>
    <dbReference type="NCBI Taxonomy" id="1250544"/>
    <lineage>
        <taxon>Eukaryota</taxon>
        <taxon>Fungi</taxon>
        <taxon>Dikarya</taxon>
        <taxon>Ascomycota</taxon>
        <taxon>Pezizomycotina</taxon>
        <taxon>Pezizomycetes</taxon>
        <taxon>Pezizales</taxon>
        <taxon>Pyronemataceae</taxon>
        <taxon>Sphaerosporella</taxon>
    </lineage>
</organism>
<dbReference type="Proteomes" id="UP000326924">
    <property type="component" value="Unassembled WGS sequence"/>
</dbReference>
<accession>A0A5J5EYF4</accession>